<reference evidence="4 5" key="1">
    <citation type="journal article" date="2012" name="Stand. Genomic Sci.">
        <title>Genome sequence of the halotolerant bacterium Corynebacterium halotolerans type strain YIM 70093(T) (= DSM 44683(T)).</title>
        <authorList>
            <person name="Ruckert C."/>
            <person name="Albersmeier A."/>
            <person name="Al-Dilaimi A."/>
            <person name="Niehaus K."/>
            <person name="Szczepanowski R."/>
            <person name="Kalinowski J."/>
        </authorList>
    </citation>
    <scope>NUCLEOTIDE SEQUENCE [LARGE SCALE GENOMIC DNA]</scope>
    <source>
        <strain evidence="4">YIM 70093</strain>
    </source>
</reference>
<dbReference type="HOGENOM" id="CLU_525464_0_0_11"/>
<dbReference type="KEGG" id="chn:A605_08960"/>
<dbReference type="PROSITE" id="PS51318">
    <property type="entry name" value="TAT"/>
    <property type="match status" value="1"/>
</dbReference>
<organism evidence="4 5">
    <name type="scientific">Corynebacterium halotolerans YIM 70093 = DSM 44683</name>
    <dbReference type="NCBI Taxonomy" id="1121362"/>
    <lineage>
        <taxon>Bacteria</taxon>
        <taxon>Bacillati</taxon>
        <taxon>Actinomycetota</taxon>
        <taxon>Actinomycetes</taxon>
        <taxon>Mycobacteriales</taxon>
        <taxon>Corynebacteriaceae</taxon>
        <taxon>Corynebacterium</taxon>
    </lineage>
</organism>
<proteinExistence type="predicted"/>
<keyword evidence="5" id="KW-1185">Reference proteome</keyword>
<evidence type="ECO:0000313" key="5">
    <source>
        <dbReference type="Proteomes" id="UP000011723"/>
    </source>
</evidence>
<dbReference type="InterPro" id="IPR029052">
    <property type="entry name" value="Metallo-depent_PP-like"/>
</dbReference>
<feature type="domain" description="Phospholipase D N-terminal" evidence="3">
    <location>
        <begin position="53"/>
        <end position="143"/>
    </location>
</feature>
<evidence type="ECO:0000256" key="1">
    <source>
        <dbReference type="SAM" id="SignalP"/>
    </source>
</evidence>
<evidence type="ECO:0000313" key="4">
    <source>
        <dbReference type="EMBL" id="AGF72794.1"/>
    </source>
</evidence>
<dbReference type="Pfam" id="PF16655">
    <property type="entry name" value="PhoD_N"/>
    <property type="match status" value="1"/>
</dbReference>
<gene>
    <name evidence="4" type="ORF">A605_08960</name>
</gene>
<sequence length="521" mass="57360">MPFNRRSFLTAAGLAGAGALFAPTARALSSSSSLSSLSSSNGLLVPDRPTLTHGVATGDVRPDGALLWTRTDRPARLYVETAATEQFNNSLTFRGDVLTPDSGGTGKLRLTGLEPGQQIHYRVHVEDLHTGLLSEPIGGTFRTAPANRRDIRFHWSADVAGQGYGINPEIGGMTGWATIASRNPDFFLHSGDTIYADNPIEETVVLEDGRIWRNVTTEAKSRVAQSLDDYRGNYAYNLLDDNYRAFNSQVPSIVQWDDHETVNNWYPGETLDLPEYNETSADVLAARAFQAFHEWQPVDPTMAVDGRIYRKISYGPLLDIFILDMRSYKDPNPLNYRGTDSDGHVLGAEQEKWLIDSVTASTATWKIIANDLPLGIIVPDGEHQEGVADGGPGAPAGREVELARVLRGIREVRNVVWLTGDVHYTAAHHYHPERAAFQDFSPFWEFVSGPLNAGGFGPNDMDSTFGPEVVYYHGPDHANQSPLDDIQHFGEVDINGETRELTVRLLTTRGTELFTQVLPAQ</sequence>
<evidence type="ECO:0000259" key="2">
    <source>
        <dbReference type="Pfam" id="PF09423"/>
    </source>
</evidence>
<dbReference type="AlphaFoldDB" id="M1MYI8"/>
<dbReference type="InterPro" id="IPR006311">
    <property type="entry name" value="TAT_signal"/>
</dbReference>
<dbReference type="EMBL" id="CP003697">
    <property type="protein sequence ID" value="AGF72794.1"/>
    <property type="molecule type" value="Genomic_DNA"/>
</dbReference>
<dbReference type="eggNOG" id="COG3540">
    <property type="taxonomic scope" value="Bacteria"/>
</dbReference>
<evidence type="ECO:0000259" key="3">
    <source>
        <dbReference type="Pfam" id="PF16655"/>
    </source>
</evidence>
<dbReference type="PANTHER" id="PTHR43606:SF1">
    <property type="entry name" value="PHOD-LIKE PHOSPHATASE METALLOPHOSPHATASE DOMAIN-CONTAINING PROTEIN"/>
    <property type="match status" value="1"/>
</dbReference>
<dbReference type="Gene3D" id="2.60.40.380">
    <property type="entry name" value="Purple acid phosphatase-like, N-terminal"/>
    <property type="match status" value="1"/>
</dbReference>
<dbReference type="InterPro" id="IPR018946">
    <property type="entry name" value="PhoD-like_MPP"/>
</dbReference>
<dbReference type="STRING" id="1121362.A605_08960"/>
<keyword evidence="1" id="KW-0732">Signal</keyword>
<dbReference type="InterPro" id="IPR052900">
    <property type="entry name" value="Phospholipid_Metab_Enz"/>
</dbReference>
<dbReference type="Gene3D" id="3.60.21.70">
    <property type="entry name" value="PhoD-like phosphatase"/>
    <property type="match status" value="1"/>
</dbReference>
<dbReference type="PANTHER" id="PTHR43606">
    <property type="entry name" value="PHOSPHATASE, PUTATIVE (AFU_ORTHOLOGUE AFUA_6G08710)-RELATED"/>
    <property type="match status" value="1"/>
</dbReference>
<feature type="signal peptide" evidence="1">
    <location>
        <begin position="1"/>
        <end position="27"/>
    </location>
</feature>
<dbReference type="Pfam" id="PF09423">
    <property type="entry name" value="PhoD"/>
    <property type="match status" value="1"/>
</dbReference>
<feature type="chain" id="PRO_5004015873" evidence="1">
    <location>
        <begin position="28"/>
        <end position="521"/>
    </location>
</feature>
<dbReference type="RefSeq" id="WP_015401213.1">
    <property type="nucleotide sequence ID" value="NC_020302.1"/>
</dbReference>
<dbReference type="SUPFAM" id="SSF56300">
    <property type="entry name" value="Metallo-dependent phosphatases"/>
    <property type="match status" value="1"/>
</dbReference>
<accession>M1MYI8</accession>
<protein>
    <submittedName>
        <fullName evidence="4">Alkaline phosphatase</fullName>
    </submittedName>
</protein>
<dbReference type="InterPro" id="IPR032093">
    <property type="entry name" value="PhoD_N"/>
</dbReference>
<dbReference type="CDD" id="cd07389">
    <property type="entry name" value="MPP_PhoD"/>
    <property type="match status" value="1"/>
</dbReference>
<name>M1MYI8_9CORY</name>
<dbReference type="PATRIC" id="fig|1121362.3.peg.1809"/>
<dbReference type="InterPro" id="IPR038607">
    <property type="entry name" value="PhoD-like_sf"/>
</dbReference>
<feature type="domain" description="PhoD-like phosphatase metallophosphatase" evidence="2">
    <location>
        <begin position="159"/>
        <end position="505"/>
    </location>
</feature>
<dbReference type="Proteomes" id="UP000011723">
    <property type="component" value="Chromosome"/>
</dbReference>
<dbReference type="OrthoDB" id="3497025at2"/>